<evidence type="ECO:0000313" key="2">
    <source>
        <dbReference type="Proteomes" id="UP000239480"/>
    </source>
</evidence>
<protein>
    <submittedName>
        <fullName evidence="1">Uncharacterized protein</fullName>
    </submittedName>
</protein>
<dbReference type="Proteomes" id="UP000239480">
    <property type="component" value="Unassembled WGS sequence"/>
</dbReference>
<dbReference type="AlphaFoldDB" id="A0A2T0RUM0"/>
<comment type="caution">
    <text evidence="1">The sequence shown here is derived from an EMBL/GenBank/DDBJ whole genome shotgun (WGS) entry which is preliminary data.</text>
</comment>
<proteinExistence type="predicted"/>
<evidence type="ECO:0000313" key="1">
    <source>
        <dbReference type="EMBL" id="PRY24895.1"/>
    </source>
</evidence>
<name>A0A2T0RUM0_9RHOB</name>
<organism evidence="1 2">
    <name type="scientific">Aliiruegeria haliotis</name>
    <dbReference type="NCBI Taxonomy" id="1280846"/>
    <lineage>
        <taxon>Bacteria</taxon>
        <taxon>Pseudomonadati</taxon>
        <taxon>Pseudomonadota</taxon>
        <taxon>Alphaproteobacteria</taxon>
        <taxon>Rhodobacterales</taxon>
        <taxon>Roseobacteraceae</taxon>
        <taxon>Aliiruegeria</taxon>
    </lineage>
</organism>
<keyword evidence="2" id="KW-1185">Reference proteome</keyword>
<gene>
    <name evidence="1" type="ORF">CLV78_10267</name>
</gene>
<dbReference type="OrthoDB" id="10014686at2"/>
<accession>A0A2T0RUM0</accession>
<dbReference type="RefSeq" id="WP_106203843.1">
    <property type="nucleotide sequence ID" value="NZ_PVTD01000002.1"/>
</dbReference>
<dbReference type="EMBL" id="PVTD01000002">
    <property type="protein sequence ID" value="PRY24895.1"/>
    <property type="molecule type" value="Genomic_DNA"/>
</dbReference>
<reference evidence="1 2" key="1">
    <citation type="submission" date="2018-03" db="EMBL/GenBank/DDBJ databases">
        <title>Genomic Encyclopedia of Archaeal and Bacterial Type Strains, Phase II (KMG-II): from individual species to whole genera.</title>
        <authorList>
            <person name="Goeker M."/>
        </authorList>
    </citation>
    <scope>NUCLEOTIDE SEQUENCE [LARGE SCALE GENOMIC DNA]</scope>
    <source>
        <strain evidence="1 2">DSM 29328</strain>
    </source>
</reference>
<sequence>MDRMQQLAILRGQYPSTTSAAQTLFVVAGDLKDNNVVPAWTDADGVDLAPRFFEDCLDETIGWAVRESGETDPKRLLAFLERILAQYFDACPDAGISQGRVVNRLSERIDEGCVAFREAKKALDADARSAA</sequence>